<gene>
    <name evidence="1" type="ORF">COCNU_10G008840</name>
</gene>
<sequence>MFFQRMRKIIGVCLTLSDEADPFIHQVGFRKEDGFSGWGVLIEEAEEVPAKDSCSCSSPDAINGDIKH</sequence>
<dbReference type="Proteomes" id="UP000797356">
    <property type="component" value="Chromosome 10"/>
</dbReference>
<keyword evidence="2" id="KW-1185">Reference proteome</keyword>
<comment type="caution">
    <text evidence="1">The sequence shown here is derived from an EMBL/GenBank/DDBJ whole genome shotgun (WGS) entry which is preliminary data.</text>
</comment>
<organism evidence="1 2">
    <name type="scientific">Cocos nucifera</name>
    <name type="common">Coconut palm</name>
    <dbReference type="NCBI Taxonomy" id="13894"/>
    <lineage>
        <taxon>Eukaryota</taxon>
        <taxon>Viridiplantae</taxon>
        <taxon>Streptophyta</taxon>
        <taxon>Embryophyta</taxon>
        <taxon>Tracheophyta</taxon>
        <taxon>Spermatophyta</taxon>
        <taxon>Magnoliopsida</taxon>
        <taxon>Liliopsida</taxon>
        <taxon>Arecaceae</taxon>
        <taxon>Arecoideae</taxon>
        <taxon>Cocoseae</taxon>
        <taxon>Attaleinae</taxon>
        <taxon>Cocos</taxon>
    </lineage>
</organism>
<dbReference type="EMBL" id="CM017881">
    <property type="protein sequence ID" value="KAG1362665.1"/>
    <property type="molecule type" value="Genomic_DNA"/>
</dbReference>
<accession>A0A8K0N821</accession>
<reference evidence="1" key="2">
    <citation type="submission" date="2019-07" db="EMBL/GenBank/DDBJ databases">
        <authorList>
            <person name="Yang Y."/>
            <person name="Bocs S."/>
            <person name="Baudouin L."/>
        </authorList>
    </citation>
    <scope>NUCLEOTIDE SEQUENCE</scope>
    <source>
        <tissue evidence="1">Spear leaf of Hainan Tall coconut</tissue>
    </source>
</reference>
<proteinExistence type="predicted"/>
<dbReference type="AlphaFoldDB" id="A0A8K0N821"/>
<evidence type="ECO:0000313" key="2">
    <source>
        <dbReference type="Proteomes" id="UP000797356"/>
    </source>
</evidence>
<protein>
    <submittedName>
        <fullName evidence="1">Uncharacterized protein</fullName>
    </submittedName>
</protein>
<evidence type="ECO:0000313" key="1">
    <source>
        <dbReference type="EMBL" id="KAG1362665.1"/>
    </source>
</evidence>
<reference evidence="1" key="1">
    <citation type="journal article" date="2017" name="Gigascience">
        <title>The genome draft of coconut (Cocos nucifera).</title>
        <authorList>
            <person name="Xiao Y."/>
            <person name="Xu P."/>
            <person name="Fan H."/>
            <person name="Baudouin L."/>
            <person name="Xia W."/>
            <person name="Bocs S."/>
            <person name="Xu J."/>
            <person name="Li Q."/>
            <person name="Guo A."/>
            <person name="Zhou L."/>
            <person name="Li J."/>
            <person name="Wu Y."/>
            <person name="Ma Z."/>
            <person name="Armero A."/>
            <person name="Issali A.E."/>
            <person name="Liu N."/>
            <person name="Peng M."/>
            <person name="Yang Y."/>
        </authorList>
    </citation>
    <scope>NUCLEOTIDE SEQUENCE</scope>
    <source>
        <tissue evidence="1">Spear leaf of Hainan Tall coconut</tissue>
    </source>
</reference>
<name>A0A8K0N821_COCNU</name>